<dbReference type="EMBL" id="HACA01002732">
    <property type="protein sequence ID" value="CDW20093.1"/>
    <property type="molecule type" value="Transcribed_RNA"/>
</dbReference>
<protein>
    <submittedName>
        <fullName evidence="1">Uncharacterized protein</fullName>
    </submittedName>
</protein>
<name>A0A0K2T238_LEPSM</name>
<sequence>RTFPQYWTNHQQSNFPLLLSHVHHHHNEGTDVWNYDLENKSISSHFCGFSYPSRSLWQLIRHHINNLSLHETQDSRRRRRIKRLTQDSRRRRRIKRFIIQIWTYQSYLCRVTSP</sequence>
<proteinExistence type="predicted"/>
<dbReference type="AlphaFoldDB" id="A0A0K2T238"/>
<reference evidence="1" key="1">
    <citation type="submission" date="2014-05" db="EMBL/GenBank/DDBJ databases">
        <authorList>
            <person name="Chronopoulou M."/>
        </authorList>
    </citation>
    <scope>NUCLEOTIDE SEQUENCE</scope>
    <source>
        <tissue evidence="1">Whole organism</tissue>
    </source>
</reference>
<evidence type="ECO:0000313" key="1">
    <source>
        <dbReference type="EMBL" id="CDW20093.1"/>
    </source>
</evidence>
<feature type="non-terminal residue" evidence="1">
    <location>
        <position position="1"/>
    </location>
</feature>
<organism evidence="1">
    <name type="scientific">Lepeophtheirus salmonis</name>
    <name type="common">Salmon louse</name>
    <name type="synonym">Caligus salmonis</name>
    <dbReference type="NCBI Taxonomy" id="72036"/>
    <lineage>
        <taxon>Eukaryota</taxon>
        <taxon>Metazoa</taxon>
        <taxon>Ecdysozoa</taxon>
        <taxon>Arthropoda</taxon>
        <taxon>Crustacea</taxon>
        <taxon>Multicrustacea</taxon>
        <taxon>Hexanauplia</taxon>
        <taxon>Copepoda</taxon>
        <taxon>Siphonostomatoida</taxon>
        <taxon>Caligidae</taxon>
        <taxon>Lepeophtheirus</taxon>
    </lineage>
</organism>
<accession>A0A0K2T238</accession>